<dbReference type="GO" id="GO:0016020">
    <property type="term" value="C:membrane"/>
    <property type="evidence" value="ECO:0007669"/>
    <property type="project" value="TreeGrafter"/>
</dbReference>
<dbReference type="OMA" id="WDALCSH"/>
<dbReference type="GO" id="GO:0005737">
    <property type="term" value="C:cytoplasm"/>
    <property type="evidence" value="ECO:0007669"/>
    <property type="project" value="TreeGrafter"/>
</dbReference>
<dbReference type="GO" id="GO:0042060">
    <property type="term" value="P:wound healing"/>
    <property type="evidence" value="ECO:0007669"/>
    <property type="project" value="TreeGrafter"/>
</dbReference>
<dbReference type="Pfam" id="PF13499">
    <property type="entry name" value="EF-hand_7"/>
    <property type="match status" value="1"/>
</dbReference>
<dbReference type="Ensembl" id="ENSFTIT00000016420.1">
    <property type="protein sequence ID" value="ENSFTIP00000015754.1"/>
    <property type="gene ID" value="ENSFTIG00000010427.1"/>
</dbReference>
<reference evidence="4" key="1">
    <citation type="submission" date="2025-08" db="UniProtKB">
        <authorList>
            <consortium name="Ensembl"/>
        </authorList>
    </citation>
    <scope>IDENTIFICATION</scope>
</reference>
<dbReference type="CDD" id="cd00176">
    <property type="entry name" value="SPEC"/>
    <property type="match status" value="1"/>
</dbReference>
<reference evidence="4" key="2">
    <citation type="submission" date="2025-09" db="UniProtKB">
        <authorList>
            <consortium name="Ensembl"/>
        </authorList>
    </citation>
    <scope>IDENTIFICATION</scope>
</reference>
<protein>
    <recommendedName>
        <fullName evidence="3">EF-hand domain-containing protein</fullName>
    </recommendedName>
</protein>
<evidence type="ECO:0000313" key="4">
    <source>
        <dbReference type="Ensembl" id="ENSFTIP00000015754.1"/>
    </source>
</evidence>
<organism evidence="4 5">
    <name type="scientific">Falco tinnunculus</name>
    <name type="common">Common kestrel</name>
    <dbReference type="NCBI Taxonomy" id="100819"/>
    <lineage>
        <taxon>Eukaryota</taxon>
        <taxon>Metazoa</taxon>
        <taxon>Chordata</taxon>
        <taxon>Craniata</taxon>
        <taxon>Vertebrata</taxon>
        <taxon>Euteleostomi</taxon>
        <taxon>Archelosauria</taxon>
        <taxon>Archosauria</taxon>
        <taxon>Dinosauria</taxon>
        <taxon>Saurischia</taxon>
        <taxon>Theropoda</taxon>
        <taxon>Coelurosauria</taxon>
        <taxon>Aves</taxon>
        <taxon>Neognathae</taxon>
        <taxon>Neoaves</taxon>
        <taxon>Telluraves</taxon>
        <taxon>Australaves</taxon>
        <taxon>Falconiformes</taxon>
        <taxon>Falconidae</taxon>
        <taxon>Falco</taxon>
    </lineage>
</organism>
<proteinExistence type="predicted"/>
<evidence type="ECO:0000259" key="3">
    <source>
        <dbReference type="PROSITE" id="PS50222"/>
    </source>
</evidence>
<dbReference type="SUPFAM" id="SSF46966">
    <property type="entry name" value="Spectrin repeat"/>
    <property type="match status" value="3"/>
</dbReference>
<keyword evidence="1" id="KW-0479">Metal-binding</keyword>
<dbReference type="PROSITE" id="PS50222">
    <property type="entry name" value="EF_HAND_2"/>
    <property type="match status" value="2"/>
</dbReference>
<dbReference type="InterPro" id="IPR002017">
    <property type="entry name" value="Spectrin_repeat"/>
</dbReference>
<dbReference type="SUPFAM" id="SSF47473">
    <property type="entry name" value="EF-hand"/>
    <property type="match status" value="1"/>
</dbReference>
<dbReference type="FunFam" id="1.20.58.60:FF:000001">
    <property type="entry name" value="Microtubule-actin cross-linking factor 1"/>
    <property type="match status" value="1"/>
</dbReference>
<dbReference type="GO" id="GO:0045104">
    <property type="term" value="P:intermediate filament cytoskeleton organization"/>
    <property type="evidence" value="ECO:0007669"/>
    <property type="project" value="InterPro"/>
</dbReference>
<dbReference type="GO" id="GO:0005198">
    <property type="term" value="F:structural molecule activity"/>
    <property type="evidence" value="ECO:0007669"/>
    <property type="project" value="TreeGrafter"/>
</dbReference>
<dbReference type="InterPro" id="IPR011992">
    <property type="entry name" value="EF-hand-dom_pair"/>
</dbReference>
<dbReference type="SMART" id="SM00054">
    <property type="entry name" value="EFh"/>
    <property type="match status" value="2"/>
</dbReference>
<feature type="domain" description="EF-hand" evidence="3">
    <location>
        <begin position="541"/>
        <end position="576"/>
    </location>
</feature>
<dbReference type="InterPro" id="IPR002048">
    <property type="entry name" value="EF_hand_dom"/>
</dbReference>
<dbReference type="InterPro" id="IPR018159">
    <property type="entry name" value="Spectrin/alpha-actinin"/>
</dbReference>
<feature type="domain" description="EF-hand" evidence="3">
    <location>
        <begin position="505"/>
        <end position="540"/>
    </location>
</feature>
<sequence length="608" mass="69793">MPPAASTLPQALVKEANAHGEKLSGLEAVASRLKDFSRKQDGAVIQNLVLTARERLGKVLQRMSERGAALEEARKRTKQVLSCCARCQGMQVLWGAFQKVLRSKRPVYEATLRSGRALRERARLPEDLQPLEELLGELKERWDALCSRAVERQHKLEENLLFSGKFTDALQALMDWLYRAEPQLSEDVPVGGDRDLVSDLMDKHKVFQKELGKRASCIKMLKRSVRDLTRGSSSVDSQWLQKQMEELSTRWDLVCKLSVSKQARLEAALRQAEEFHTLVHSFLGRLSESEKTLKYGVFPEEELSLQCQQLELECITSLGEEILSTCHPDSVITIKSWVTVAKSRFQEVLSWAQQQGERLQVQTASLAAEREEMAQLIDWITAAEEALSLRDQEPLPEEADALWQVFMEELNRKQPDVEKVTKSCKRKLATELGKAQGTPVVPLGGLEPQTPLMAQLLHRWQQLWLLALDRQYRLETALQHLRELEEFAHFDFGVWRKRYMQWISQMKSRVLDVFRGIDRDQDGRISQREFIESVLSSKFPTNVLEMNAVASIFDMNGDGFIDYYEFVSALHPNRDPLRRIADADQIQDEVWQQGWAWGWAGWRAPPWA</sequence>
<dbReference type="InterPro" id="IPR018247">
    <property type="entry name" value="EF_Hand_1_Ca_BS"/>
</dbReference>
<evidence type="ECO:0000256" key="1">
    <source>
        <dbReference type="ARBA" id="ARBA00022723"/>
    </source>
</evidence>
<dbReference type="PANTHER" id="PTHR23169">
    <property type="entry name" value="ENVOPLAKIN"/>
    <property type="match status" value="1"/>
</dbReference>
<dbReference type="InterPro" id="IPR043197">
    <property type="entry name" value="Plakin"/>
</dbReference>
<dbReference type="PROSITE" id="PS00018">
    <property type="entry name" value="EF_HAND_1"/>
    <property type="match status" value="2"/>
</dbReference>
<keyword evidence="5" id="KW-1185">Reference proteome</keyword>
<dbReference type="GO" id="GO:0005509">
    <property type="term" value="F:calcium ion binding"/>
    <property type="evidence" value="ECO:0007669"/>
    <property type="project" value="InterPro"/>
</dbReference>
<accession>A0A8C4UNJ5</accession>
<dbReference type="Pfam" id="PF00435">
    <property type="entry name" value="Spectrin"/>
    <property type="match status" value="1"/>
</dbReference>
<dbReference type="Proteomes" id="UP000694562">
    <property type="component" value="Unplaced"/>
</dbReference>
<dbReference type="Gene3D" id="1.10.238.10">
    <property type="entry name" value="EF-hand"/>
    <property type="match status" value="1"/>
</dbReference>
<evidence type="ECO:0000313" key="5">
    <source>
        <dbReference type="Proteomes" id="UP000694562"/>
    </source>
</evidence>
<dbReference type="OrthoDB" id="10016565at2759"/>
<dbReference type="AlphaFoldDB" id="A0A8C4UNJ5"/>
<keyword evidence="2" id="KW-0106">Calcium</keyword>
<dbReference type="PANTHER" id="PTHR23169:SF33">
    <property type="entry name" value="MICROTUBULE-ACTIN CROSS-LINKING FACTOR 1, ISOFORMS 1_2_3_5"/>
    <property type="match status" value="1"/>
</dbReference>
<dbReference type="SMART" id="SM00150">
    <property type="entry name" value="SPEC"/>
    <property type="match status" value="4"/>
</dbReference>
<name>A0A8C4UNJ5_FALTI</name>
<evidence type="ECO:0000256" key="2">
    <source>
        <dbReference type="ARBA" id="ARBA00022837"/>
    </source>
</evidence>
<dbReference type="GO" id="GO:0005882">
    <property type="term" value="C:intermediate filament"/>
    <property type="evidence" value="ECO:0007669"/>
    <property type="project" value="TreeGrafter"/>
</dbReference>
<dbReference type="CDD" id="cd00051">
    <property type="entry name" value="EFh"/>
    <property type="match status" value="1"/>
</dbReference>
<dbReference type="Gene3D" id="1.20.58.60">
    <property type="match status" value="3"/>
</dbReference>